<accession>A0A9X8MSQ7</accession>
<evidence type="ECO:0000313" key="1">
    <source>
        <dbReference type="EMBL" id="SHL65271.1"/>
    </source>
</evidence>
<dbReference type="Proteomes" id="UP000184388">
    <property type="component" value="Unassembled WGS sequence"/>
</dbReference>
<evidence type="ECO:0000313" key="2">
    <source>
        <dbReference type="EMBL" id="WEB41180.1"/>
    </source>
</evidence>
<gene>
    <name evidence="2" type="ORF">MOV08_19125</name>
    <name evidence="1" type="ORF">SAMN05216268_105370</name>
</gene>
<reference evidence="1" key="1">
    <citation type="submission" date="2016-11" db="EMBL/GenBank/DDBJ databases">
        <authorList>
            <person name="Varghese N."/>
            <person name="Submissions S."/>
        </authorList>
    </citation>
    <scope>NUCLEOTIDE SEQUENCE</scope>
    <source>
        <strain evidence="1">CGMCC 4.3555</strain>
    </source>
</reference>
<dbReference type="Proteomes" id="UP001218629">
    <property type="component" value="Chromosome"/>
</dbReference>
<proteinExistence type="predicted"/>
<dbReference type="GeneID" id="79899654"/>
<organism evidence="1 3">
    <name type="scientific">Streptomyces yunnanensis</name>
    <dbReference type="NCBI Taxonomy" id="156453"/>
    <lineage>
        <taxon>Bacteria</taxon>
        <taxon>Bacillati</taxon>
        <taxon>Actinomycetota</taxon>
        <taxon>Actinomycetes</taxon>
        <taxon>Kitasatosporales</taxon>
        <taxon>Streptomycetaceae</taxon>
        <taxon>Streptomyces</taxon>
    </lineage>
</organism>
<name>A0A9X8MSQ7_9ACTN</name>
<reference evidence="2 4" key="3">
    <citation type="submission" date="2022-03" db="EMBL/GenBank/DDBJ databases">
        <title>Streptomyces yunnanensis P86,complete genome.</title>
        <authorList>
            <person name="Chen S."/>
            <person name="Zhang Q."/>
        </authorList>
    </citation>
    <scope>NUCLEOTIDE SEQUENCE [LARGE SCALE GENOMIC DNA]</scope>
    <source>
        <strain evidence="2 4">P86</strain>
    </source>
</reference>
<sequence>MSVVAEFANTQLVDVKPGRIGSDAAPTMMTPLATVATPEAVSAGIAVTSATAAALNMVTHNVQHG</sequence>
<dbReference type="EMBL" id="CP095749">
    <property type="protein sequence ID" value="WEB41180.1"/>
    <property type="molecule type" value="Genomic_DNA"/>
</dbReference>
<keyword evidence="4" id="KW-1185">Reference proteome</keyword>
<reference evidence="3" key="2">
    <citation type="submission" date="2016-11" db="EMBL/GenBank/DDBJ databases">
        <authorList>
            <person name="Jaros S."/>
            <person name="Januszkiewicz K."/>
            <person name="Wedrychowicz H."/>
        </authorList>
    </citation>
    <scope>NUCLEOTIDE SEQUENCE [LARGE SCALE GENOMIC DNA]</scope>
    <source>
        <strain evidence="3">CGMCC 4.3555</strain>
    </source>
</reference>
<protein>
    <submittedName>
        <fullName evidence="2">Linaridin family RiPP</fullName>
    </submittedName>
</protein>
<dbReference type="AlphaFoldDB" id="A0A9X8MSQ7"/>
<evidence type="ECO:0000313" key="4">
    <source>
        <dbReference type="Proteomes" id="UP001218629"/>
    </source>
</evidence>
<dbReference type="NCBIfam" id="NF033402">
    <property type="entry name" value="linaridin_RiPP"/>
    <property type="match status" value="1"/>
</dbReference>
<dbReference type="EMBL" id="FRBK01000005">
    <property type="protein sequence ID" value="SHL65271.1"/>
    <property type="molecule type" value="Genomic_DNA"/>
</dbReference>
<evidence type="ECO:0000313" key="3">
    <source>
        <dbReference type="Proteomes" id="UP000184388"/>
    </source>
</evidence>
<dbReference type="RefSeq" id="WP_159030869.1">
    <property type="nucleotide sequence ID" value="NZ_CP095749.1"/>
</dbReference>